<comment type="subcellular location">
    <subcellularLocation>
        <location evidence="2">Nucleus</location>
        <location evidence="2">Nucleolus</location>
    </subcellularLocation>
    <subcellularLocation>
        <location evidence="3">Nucleus</location>
        <location evidence="3">Nucleoplasm</location>
    </subcellularLocation>
</comment>
<comment type="caution">
    <text evidence="9">The sequence shown here is derived from an EMBL/GenBank/DDBJ whole genome shotgun (WGS) entry which is preliminary data.</text>
</comment>
<dbReference type="PANTHER" id="PTHR16056:SF2">
    <property type="entry name" value="TESTIS-EXPRESSED PROTEIN 10"/>
    <property type="match status" value="1"/>
</dbReference>
<dbReference type="GO" id="GO:0005634">
    <property type="term" value="C:nucleus"/>
    <property type="evidence" value="ECO:0007669"/>
    <property type="project" value="UniProtKB-SubCell"/>
</dbReference>
<proteinExistence type="inferred from homology"/>
<dbReference type="Pfam" id="PF12333">
    <property type="entry name" value="Ipi1_N"/>
    <property type="match status" value="1"/>
</dbReference>
<dbReference type="Pfam" id="PF25781">
    <property type="entry name" value="TPR_TEX10"/>
    <property type="match status" value="1"/>
</dbReference>
<evidence type="ECO:0000313" key="10">
    <source>
        <dbReference type="Proteomes" id="UP001151582"/>
    </source>
</evidence>
<comment type="subunit">
    <text evidence="6">Component of the RIX1 complex.</text>
</comment>
<accession>A0A9W8B4C2</accession>
<reference evidence="9" key="1">
    <citation type="submission" date="2022-07" db="EMBL/GenBank/DDBJ databases">
        <title>Phylogenomic reconstructions and comparative analyses of Kickxellomycotina fungi.</title>
        <authorList>
            <person name="Reynolds N.K."/>
            <person name="Stajich J.E."/>
            <person name="Barry K."/>
            <person name="Grigoriev I.V."/>
            <person name="Crous P."/>
            <person name="Smith M.E."/>
        </authorList>
    </citation>
    <scope>NUCLEOTIDE SEQUENCE</scope>
    <source>
        <strain evidence="9">RSA 567</strain>
    </source>
</reference>
<dbReference type="EMBL" id="JANBQB010000071">
    <property type="protein sequence ID" value="KAJ1983078.1"/>
    <property type="molecule type" value="Genomic_DNA"/>
</dbReference>
<dbReference type="AlphaFoldDB" id="A0A9W8B4C2"/>
<evidence type="ECO:0000256" key="6">
    <source>
        <dbReference type="RuleBase" id="RU368021"/>
    </source>
</evidence>
<dbReference type="PANTHER" id="PTHR16056">
    <property type="entry name" value="REGULATOR OF MICROTUBULE DYNAMICS PROTEIN"/>
    <property type="match status" value="1"/>
</dbReference>
<comment type="similarity">
    <text evidence="4 6">Belongs to the IPI1/TEX10 family.</text>
</comment>
<evidence type="ECO:0000256" key="5">
    <source>
        <dbReference type="ARBA" id="ARBA00023242"/>
    </source>
</evidence>
<name>A0A9W8B4C2_9FUNG</name>
<dbReference type="GO" id="GO:0006364">
    <property type="term" value="P:rRNA processing"/>
    <property type="evidence" value="ECO:0007669"/>
    <property type="project" value="UniProtKB-UniRule"/>
</dbReference>
<organism evidence="9 10">
    <name type="scientific">Dimargaris verticillata</name>
    <dbReference type="NCBI Taxonomy" id="2761393"/>
    <lineage>
        <taxon>Eukaryota</taxon>
        <taxon>Fungi</taxon>
        <taxon>Fungi incertae sedis</taxon>
        <taxon>Zoopagomycota</taxon>
        <taxon>Kickxellomycotina</taxon>
        <taxon>Dimargaritomycetes</taxon>
        <taxon>Dimargaritales</taxon>
        <taxon>Dimargaritaceae</taxon>
        <taxon>Dimargaris</taxon>
    </lineage>
</organism>
<evidence type="ECO:0000256" key="1">
    <source>
        <dbReference type="ARBA" id="ARBA00002355"/>
    </source>
</evidence>
<dbReference type="InterPro" id="IPR024679">
    <property type="entry name" value="Ipi1_N"/>
</dbReference>
<feature type="domain" description="TEX10-like TPR repeats" evidence="8">
    <location>
        <begin position="615"/>
        <end position="723"/>
    </location>
</feature>
<dbReference type="Proteomes" id="UP001151582">
    <property type="component" value="Unassembled WGS sequence"/>
</dbReference>
<evidence type="ECO:0000256" key="4">
    <source>
        <dbReference type="ARBA" id="ARBA00006427"/>
    </source>
</evidence>
<keyword evidence="6" id="KW-0698">rRNA processing</keyword>
<dbReference type="InterPro" id="IPR011989">
    <property type="entry name" value="ARM-like"/>
</dbReference>
<protein>
    <recommendedName>
        <fullName evidence="6">Pre-rRNA-processing protein</fullName>
    </recommendedName>
</protein>
<keyword evidence="6" id="KW-0690">Ribosome biogenesis</keyword>
<sequence>MGKSSRKKKIQSQDFQKVKLKLGKRKAPAANHTDTSFKSKAIVVTEQNLRTNRGDELTNARNLTLQDLIFQLKHYNPSVRRDAVYGLTELVTSHPTVLPNNLSTAINAVVRLFLDEEPVIRKHVREFCRAHLGALPVASLAPFYPVILAYTCSAMTHIEEDIRVDGLRILNVWTESNPGFMPQYKQRILPIYMDLLRTDTQAKSAGLGSMPALNHIASLQSQHWSPSVRVEIMASLLLFLQAVTTTAKDATKDTYDPANLEVVFWFLDDAWLRKSVFSPVGQSAATTIDVTAQSVPLGPALVSPSAQSVWLNGQGAPFAYLNLFGESTGTAQPESTATLPIDGVIAASETAPSHHILAQLYPFLLATWFEACPLVFVPGKFKTNSPQLAALHLVIQILRVLWRDTHQDRAQMLRKDGELFQMLRHCMVYFPFGQDVTRTTDPATAAILQDMNAAICELVALFMLSAPESGKVLTLGASQSSDAGPDVSPWVDTILHYILTYLGAPAEISSCQSEQSQRAKKLARLPGDRTLYFDLESFVTVLPAIWGLQCSLPLGQTEALYQALLAYDKASRAQSPNKHVVVEYLARLLEIQMTEQMPVGPALTSGSATLASAELWLLTLPKLLWELKSTNLTLSTTIIRTLTLAVQRLVPRLQPNFIGQLQLLLVPFFRVVVPTKGAMFGPFIHLPSDAQKRLIELLYYCPPLDAKLRDAVAACAQGKRLTLVWPARSQIWCVW</sequence>
<evidence type="ECO:0000256" key="2">
    <source>
        <dbReference type="ARBA" id="ARBA00004604"/>
    </source>
</evidence>
<evidence type="ECO:0000313" key="9">
    <source>
        <dbReference type="EMBL" id="KAJ1983078.1"/>
    </source>
</evidence>
<dbReference type="GO" id="GO:0120330">
    <property type="term" value="C:rixosome complex"/>
    <property type="evidence" value="ECO:0007669"/>
    <property type="project" value="UniProtKB-UniRule"/>
</dbReference>
<dbReference type="Gene3D" id="1.25.10.10">
    <property type="entry name" value="Leucine-rich Repeat Variant"/>
    <property type="match status" value="1"/>
</dbReference>
<dbReference type="OrthoDB" id="361362at2759"/>
<keyword evidence="5 6" id="KW-0539">Nucleus</keyword>
<evidence type="ECO:0000256" key="3">
    <source>
        <dbReference type="ARBA" id="ARBA00004642"/>
    </source>
</evidence>
<dbReference type="SUPFAM" id="SSF48371">
    <property type="entry name" value="ARM repeat"/>
    <property type="match status" value="1"/>
</dbReference>
<gene>
    <name evidence="9" type="primary">IPI1</name>
    <name evidence="9" type="ORF">H4R34_001500</name>
</gene>
<dbReference type="InterPro" id="IPR016024">
    <property type="entry name" value="ARM-type_fold"/>
</dbReference>
<evidence type="ECO:0000259" key="8">
    <source>
        <dbReference type="Pfam" id="PF25781"/>
    </source>
</evidence>
<evidence type="ECO:0000259" key="7">
    <source>
        <dbReference type="Pfam" id="PF12333"/>
    </source>
</evidence>
<feature type="domain" description="Pre-rRNA-processing protein Ipi1 N-terminal" evidence="7">
    <location>
        <begin position="139"/>
        <end position="240"/>
    </location>
</feature>
<keyword evidence="10" id="KW-1185">Reference proteome</keyword>
<dbReference type="InterPro" id="IPR057949">
    <property type="entry name" value="TPR_TEX10"/>
</dbReference>
<comment type="function">
    <text evidence="1 6">Component of the RIX1 complex required for processing of ITS2 sequences from 35S pre-rRNA.</text>
</comment>